<evidence type="ECO:0008006" key="3">
    <source>
        <dbReference type="Google" id="ProtNLM"/>
    </source>
</evidence>
<dbReference type="InterPro" id="IPR009003">
    <property type="entry name" value="Peptidase_S1_PA"/>
</dbReference>
<accession>A0A8W8JE85</accession>
<dbReference type="Gene3D" id="2.40.10.10">
    <property type="entry name" value="Trypsin-like serine proteases"/>
    <property type="match status" value="2"/>
</dbReference>
<name>A0A8W8JE85_MAGGI</name>
<dbReference type="Proteomes" id="UP000005408">
    <property type="component" value="Unassembled WGS sequence"/>
</dbReference>
<protein>
    <recommendedName>
        <fullName evidence="3">Peptidase S1 domain-containing protein</fullName>
    </recommendedName>
</protein>
<sequence length="564" mass="64486">MPKIKKQLENVLEHSNSASDNKSKLRYGFPYRKRSNFCCFQNSFQLFTSQPAEKPSFTEDIECSIKLFPHLIHVRDLTNDFIERAAGVIQIPKDQSFHELMKKDRIKVRRSDTLSSQSLLGSEEFCEPRTWPFIPTISVCKIDQAKINNEVLLMDEHKYEKTKKMLENRCVNTKEIRSAITHPDVREVHEALTELLETPIWKLLLKIKRNMNIHVADASNQLEMLSMELGILLNTVKHPGSSDTVKTTTKANKVCSTIPEELKNYLFRKREVSGFGIWNTEEFRVFVNQETKGRHIRENLQRVFASFFKTKRLNVMICEPSFHPYFQPGDKIFPTNSALAKTEKRGSIAKDEKGYGSLGGFVTDKNSNIYALTCAHVCKKKDHYVFAAHGDSEREKIGECVFSSDLQDQHIPIFADVALVKIDDEVKERCNRTIFNDVFQQSKVYSDNLENLVNRAFVYKVGAQTRLTKGYILSPALYITGREETFLVSGFGDVHFAEPGDSGSVVFMNENSSALDTINVIGMFFGSCTLNEEDCKEKSACFRMGTALEFLNQNGWDISFENQI</sequence>
<dbReference type="EnsemblMetazoa" id="G1876.1">
    <property type="protein sequence ID" value="G1876.1:cds"/>
    <property type="gene ID" value="G1876"/>
</dbReference>
<organism evidence="1 2">
    <name type="scientific">Magallana gigas</name>
    <name type="common">Pacific oyster</name>
    <name type="synonym">Crassostrea gigas</name>
    <dbReference type="NCBI Taxonomy" id="29159"/>
    <lineage>
        <taxon>Eukaryota</taxon>
        <taxon>Metazoa</taxon>
        <taxon>Spiralia</taxon>
        <taxon>Lophotrochozoa</taxon>
        <taxon>Mollusca</taxon>
        <taxon>Bivalvia</taxon>
        <taxon>Autobranchia</taxon>
        <taxon>Pteriomorphia</taxon>
        <taxon>Ostreida</taxon>
        <taxon>Ostreoidea</taxon>
        <taxon>Ostreidae</taxon>
        <taxon>Magallana</taxon>
    </lineage>
</organism>
<dbReference type="SUPFAM" id="SSF50494">
    <property type="entry name" value="Trypsin-like serine proteases"/>
    <property type="match status" value="1"/>
</dbReference>
<evidence type="ECO:0000313" key="2">
    <source>
        <dbReference type="Proteomes" id="UP000005408"/>
    </source>
</evidence>
<proteinExistence type="predicted"/>
<dbReference type="AlphaFoldDB" id="A0A8W8JE85"/>
<reference evidence="1" key="1">
    <citation type="submission" date="2022-08" db="UniProtKB">
        <authorList>
            <consortium name="EnsemblMetazoa"/>
        </authorList>
    </citation>
    <scope>IDENTIFICATION</scope>
    <source>
        <strain evidence="1">05x7-T-G4-1.051#20</strain>
    </source>
</reference>
<keyword evidence="2" id="KW-1185">Reference proteome</keyword>
<evidence type="ECO:0000313" key="1">
    <source>
        <dbReference type="EnsemblMetazoa" id="G1876.1:cds"/>
    </source>
</evidence>
<dbReference type="InterPro" id="IPR043504">
    <property type="entry name" value="Peptidase_S1_PA_chymotrypsin"/>
</dbReference>
<dbReference type="OrthoDB" id="6159959at2759"/>